<feature type="domain" description="Ferric reductase NAD binding" evidence="3">
    <location>
        <begin position="112"/>
        <end position="156"/>
    </location>
</feature>
<dbReference type="PANTHER" id="PTHR11972:SF44">
    <property type="entry name" value="RESPIRATORY BURST OXIDASE HOMOLOG PROTEIN E"/>
    <property type="match status" value="1"/>
</dbReference>
<dbReference type="Pfam" id="PF08022">
    <property type="entry name" value="FAD_binding_8"/>
    <property type="match status" value="1"/>
</dbReference>
<dbReference type="InterPro" id="IPR050369">
    <property type="entry name" value="RBOH/FRE"/>
</dbReference>
<evidence type="ECO:0000259" key="2">
    <source>
        <dbReference type="Pfam" id="PF08022"/>
    </source>
</evidence>
<protein>
    <submittedName>
        <fullName evidence="4">Uncharacterized protein</fullName>
    </submittedName>
</protein>
<keyword evidence="1" id="KW-0560">Oxidoreductase</keyword>
<dbReference type="Pfam" id="PF08030">
    <property type="entry name" value="NAD_binding_6"/>
    <property type="match status" value="1"/>
</dbReference>
<dbReference type="EMBL" id="JACGCM010001620">
    <property type="protein sequence ID" value="KAF6152586.1"/>
    <property type="molecule type" value="Genomic_DNA"/>
</dbReference>
<dbReference type="GO" id="GO:0005886">
    <property type="term" value="C:plasma membrane"/>
    <property type="evidence" value="ECO:0007669"/>
    <property type="project" value="TreeGrafter"/>
</dbReference>
<dbReference type="InterPro" id="IPR039261">
    <property type="entry name" value="FNR_nucleotide-bd"/>
</dbReference>
<evidence type="ECO:0000256" key="1">
    <source>
        <dbReference type="ARBA" id="ARBA00023002"/>
    </source>
</evidence>
<comment type="caution">
    <text evidence="4">The sequence shown here is derived from an EMBL/GenBank/DDBJ whole genome shotgun (WGS) entry which is preliminary data.</text>
</comment>
<sequence>MALLFTWKFNQYKNKAAFQVMEYCLTTKKGATMIRKLNMALILLSVCRNALTWLRLLELDCLFPSMITSTSIRHPFSITSASGNDDLSVHIRTESSTYISRSEDSRNSFTSSSAIPCGKKKSRRTTHAHFYWVTREPGSFKWFNGIMDEIAVMDHKVPRTLCILLQLLMRHSETPHIPD</sequence>
<proteinExistence type="predicted"/>
<keyword evidence="5" id="KW-1185">Reference proteome</keyword>
<accession>A0A7J7MCG0</accession>
<name>A0A7J7MCG0_9MAGN</name>
<dbReference type="OrthoDB" id="167398at2759"/>
<dbReference type="InterPro" id="IPR013121">
    <property type="entry name" value="Fe_red_NAD-bd_6"/>
</dbReference>
<dbReference type="Gene3D" id="3.40.50.80">
    <property type="entry name" value="Nucleotide-binding domain of ferredoxin-NADP reductase (FNR) module"/>
    <property type="match status" value="1"/>
</dbReference>
<organism evidence="4 5">
    <name type="scientific">Kingdonia uniflora</name>
    <dbReference type="NCBI Taxonomy" id="39325"/>
    <lineage>
        <taxon>Eukaryota</taxon>
        <taxon>Viridiplantae</taxon>
        <taxon>Streptophyta</taxon>
        <taxon>Embryophyta</taxon>
        <taxon>Tracheophyta</taxon>
        <taxon>Spermatophyta</taxon>
        <taxon>Magnoliopsida</taxon>
        <taxon>Ranunculales</taxon>
        <taxon>Circaeasteraceae</taxon>
        <taxon>Kingdonia</taxon>
    </lineage>
</organism>
<gene>
    <name evidence="4" type="ORF">GIB67_013033</name>
</gene>
<evidence type="ECO:0000313" key="4">
    <source>
        <dbReference type="EMBL" id="KAF6152586.1"/>
    </source>
</evidence>
<evidence type="ECO:0000313" key="5">
    <source>
        <dbReference type="Proteomes" id="UP000541444"/>
    </source>
</evidence>
<evidence type="ECO:0000259" key="3">
    <source>
        <dbReference type="Pfam" id="PF08030"/>
    </source>
</evidence>
<feature type="domain" description="FAD-binding 8" evidence="2">
    <location>
        <begin position="73"/>
        <end position="96"/>
    </location>
</feature>
<reference evidence="4 5" key="1">
    <citation type="journal article" date="2020" name="IScience">
        <title>Genome Sequencing of the Endangered Kingdonia uniflora (Circaeasteraceae, Ranunculales) Reveals Potential Mechanisms of Evolutionary Specialization.</title>
        <authorList>
            <person name="Sun Y."/>
            <person name="Deng T."/>
            <person name="Zhang A."/>
            <person name="Moore M.J."/>
            <person name="Landis J.B."/>
            <person name="Lin N."/>
            <person name="Zhang H."/>
            <person name="Zhang X."/>
            <person name="Huang J."/>
            <person name="Zhang X."/>
            <person name="Sun H."/>
            <person name="Wang H."/>
        </authorList>
    </citation>
    <scope>NUCLEOTIDE SEQUENCE [LARGE SCALE GENOMIC DNA]</scope>
    <source>
        <strain evidence="4">TB1705</strain>
        <tissue evidence="4">Leaf</tissue>
    </source>
</reference>
<dbReference type="GO" id="GO:0016174">
    <property type="term" value="F:NAD(P)H oxidase H2O2-forming activity"/>
    <property type="evidence" value="ECO:0007669"/>
    <property type="project" value="TreeGrafter"/>
</dbReference>
<dbReference type="PANTHER" id="PTHR11972">
    <property type="entry name" value="NADPH OXIDASE"/>
    <property type="match status" value="1"/>
</dbReference>
<dbReference type="AlphaFoldDB" id="A0A7J7MCG0"/>
<dbReference type="InterPro" id="IPR013112">
    <property type="entry name" value="FAD-bd_8"/>
</dbReference>
<dbReference type="Proteomes" id="UP000541444">
    <property type="component" value="Unassembled WGS sequence"/>
</dbReference>